<name>A0A5D6W243_9FIRM</name>
<dbReference type="RefSeq" id="WP_149171738.1">
    <property type="nucleotide sequence ID" value="NZ_VTOY01000007.1"/>
</dbReference>
<proteinExistence type="predicted"/>
<organism evidence="1 2">
    <name type="scientific">Selenomonas ruminis</name>
    <dbReference type="NCBI Taxonomy" id="2593411"/>
    <lineage>
        <taxon>Bacteria</taxon>
        <taxon>Bacillati</taxon>
        <taxon>Bacillota</taxon>
        <taxon>Negativicutes</taxon>
        <taxon>Selenomonadales</taxon>
        <taxon>Selenomonadaceae</taxon>
        <taxon>Selenomonas</taxon>
    </lineage>
</organism>
<dbReference type="GO" id="GO:0016791">
    <property type="term" value="F:phosphatase activity"/>
    <property type="evidence" value="ECO:0007669"/>
    <property type="project" value="TreeGrafter"/>
</dbReference>
<reference evidence="1 2" key="1">
    <citation type="submission" date="2019-08" db="EMBL/GenBank/DDBJ databases">
        <title>Selenomonas sp. mPRGC5 and Selenomonas sp. mPRGC8 isolated from ruminal fluid of dairy goat (Capra hircus).</title>
        <authorList>
            <person name="Poothong S."/>
            <person name="Nuengjamnong C."/>
            <person name="Tanasupawat S."/>
        </authorList>
    </citation>
    <scope>NUCLEOTIDE SEQUENCE [LARGE SCALE GENOMIC DNA]</scope>
    <source>
        <strain evidence="2">mPRGC5</strain>
    </source>
</reference>
<comment type="caution">
    <text evidence="1">The sequence shown here is derived from an EMBL/GenBank/DDBJ whole genome shotgun (WGS) entry which is preliminary data.</text>
</comment>
<accession>A0A5D6W243</accession>
<dbReference type="NCBIfam" id="TIGR00099">
    <property type="entry name" value="Cof-subfamily"/>
    <property type="match status" value="1"/>
</dbReference>
<dbReference type="Gene3D" id="3.40.50.1000">
    <property type="entry name" value="HAD superfamily/HAD-like"/>
    <property type="match status" value="1"/>
</dbReference>
<keyword evidence="2" id="KW-1185">Reference proteome</keyword>
<dbReference type="InterPro" id="IPR000150">
    <property type="entry name" value="Cof"/>
</dbReference>
<dbReference type="InterPro" id="IPR036412">
    <property type="entry name" value="HAD-like_sf"/>
</dbReference>
<dbReference type="Pfam" id="PF08282">
    <property type="entry name" value="Hydrolase_3"/>
    <property type="match status" value="1"/>
</dbReference>
<dbReference type="OrthoDB" id="9781413at2"/>
<evidence type="ECO:0000313" key="1">
    <source>
        <dbReference type="EMBL" id="TYZ21966.1"/>
    </source>
</evidence>
<dbReference type="SFLD" id="SFLDG01140">
    <property type="entry name" value="C2.B:_Phosphomannomutase_and_P"/>
    <property type="match status" value="1"/>
</dbReference>
<dbReference type="EMBL" id="VTOY01000007">
    <property type="protein sequence ID" value="TYZ21966.1"/>
    <property type="molecule type" value="Genomic_DNA"/>
</dbReference>
<dbReference type="SUPFAM" id="SSF56784">
    <property type="entry name" value="HAD-like"/>
    <property type="match status" value="1"/>
</dbReference>
<sequence length="267" mass="30288">MIKLILSDMDGTLLDEAGRLPAEFDAMMEKLHDRGVMFAPASGRQYYSLVDSFPKYADTFLFVSDNGTMVRQHGEELFSDVIERDKAMEIVNSVNDKPDIYNVFCGKKKVYLLKDKQPEKYMDELMKYFSEIELVDCFEDVDDDPIKISFFTADGDADTKIFPLLKHYESSMQVVLASAYWVDITNLGANKGMAVRKIQERLGLAPEECAAFGDYMNDKEMLESVYYSYAMANAYPAIKEVARFTAKSNVEAGVMVKIQQLLDEGLC</sequence>
<dbReference type="NCBIfam" id="TIGR01484">
    <property type="entry name" value="HAD-SF-IIB"/>
    <property type="match status" value="1"/>
</dbReference>
<dbReference type="SFLD" id="SFLDS00003">
    <property type="entry name" value="Haloacid_Dehalogenase"/>
    <property type="match status" value="1"/>
</dbReference>
<dbReference type="InterPro" id="IPR023214">
    <property type="entry name" value="HAD_sf"/>
</dbReference>
<dbReference type="GO" id="GO:0000287">
    <property type="term" value="F:magnesium ion binding"/>
    <property type="evidence" value="ECO:0007669"/>
    <property type="project" value="TreeGrafter"/>
</dbReference>
<dbReference type="PANTHER" id="PTHR10000">
    <property type="entry name" value="PHOSPHOSERINE PHOSPHATASE"/>
    <property type="match status" value="1"/>
</dbReference>
<dbReference type="AlphaFoldDB" id="A0A5D6W243"/>
<dbReference type="Proteomes" id="UP000323646">
    <property type="component" value="Unassembled WGS sequence"/>
</dbReference>
<evidence type="ECO:0000313" key="2">
    <source>
        <dbReference type="Proteomes" id="UP000323646"/>
    </source>
</evidence>
<dbReference type="GO" id="GO:0005829">
    <property type="term" value="C:cytosol"/>
    <property type="evidence" value="ECO:0007669"/>
    <property type="project" value="TreeGrafter"/>
</dbReference>
<dbReference type="PANTHER" id="PTHR10000:SF53">
    <property type="entry name" value="5-AMINO-6-(5-PHOSPHO-D-RIBITYLAMINO)URACIL PHOSPHATASE YBJI-RELATED"/>
    <property type="match status" value="1"/>
</dbReference>
<dbReference type="Gene3D" id="3.30.1240.10">
    <property type="match status" value="1"/>
</dbReference>
<dbReference type="InterPro" id="IPR006379">
    <property type="entry name" value="HAD-SF_hydro_IIB"/>
</dbReference>
<dbReference type="SFLD" id="SFLDG01144">
    <property type="entry name" value="C2.B.4:_PGP_Like"/>
    <property type="match status" value="1"/>
</dbReference>
<gene>
    <name evidence="1" type="ORF">FZ040_09300</name>
</gene>
<protein>
    <submittedName>
        <fullName evidence="1">HAD family phosphatase</fullName>
    </submittedName>
</protein>